<organism evidence="4">
    <name type="scientific">marine sediment metagenome</name>
    <dbReference type="NCBI Taxonomy" id="412755"/>
    <lineage>
        <taxon>unclassified sequences</taxon>
        <taxon>metagenomes</taxon>
        <taxon>ecological metagenomes</taxon>
    </lineage>
</organism>
<evidence type="ECO:0000256" key="3">
    <source>
        <dbReference type="ARBA" id="ARBA00022679"/>
    </source>
</evidence>
<dbReference type="GO" id="GO:0008168">
    <property type="term" value="F:methyltransferase activity"/>
    <property type="evidence" value="ECO:0007669"/>
    <property type="project" value="UniProtKB-KW"/>
</dbReference>
<dbReference type="Pfam" id="PF06253">
    <property type="entry name" value="MTTB"/>
    <property type="match status" value="1"/>
</dbReference>
<evidence type="ECO:0008006" key="5">
    <source>
        <dbReference type="Google" id="ProtNLM"/>
    </source>
</evidence>
<dbReference type="GO" id="GO:0015948">
    <property type="term" value="P:methanogenesis"/>
    <property type="evidence" value="ECO:0007669"/>
    <property type="project" value="InterPro"/>
</dbReference>
<gene>
    <name evidence="4" type="ORF">S01H1_67620</name>
</gene>
<evidence type="ECO:0000256" key="2">
    <source>
        <dbReference type="ARBA" id="ARBA00022603"/>
    </source>
</evidence>
<proteinExistence type="inferred from homology"/>
<dbReference type="GO" id="GO:0032259">
    <property type="term" value="P:methylation"/>
    <property type="evidence" value="ECO:0007669"/>
    <property type="project" value="UniProtKB-KW"/>
</dbReference>
<dbReference type="InterPro" id="IPR010426">
    <property type="entry name" value="MTTB_MeTrfase"/>
</dbReference>
<dbReference type="Gene3D" id="3.20.20.480">
    <property type="entry name" value="Trimethylamine methyltransferase-like"/>
    <property type="match status" value="1"/>
</dbReference>
<sequence length="164" mass="18106">MPREKHKGGQLKLLSDKDIDQIHAAALKILEETGIKVPSDEAFNIYRDGGASVESGQRTVRIPAKMVEKVLADSPAEIRLCGREEKNDLLLADKNVYAGTGGAELNVLDLETGRLRPGTLRDVADLARLVDALEHIDFYIRPVVARDVPKEELDINKYYASLAN</sequence>
<dbReference type="EMBL" id="BARS01044800">
    <property type="protein sequence ID" value="GAG39920.1"/>
    <property type="molecule type" value="Genomic_DNA"/>
</dbReference>
<comment type="similarity">
    <text evidence="1">Belongs to the trimethylamine methyltransferase family.</text>
</comment>
<dbReference type="AlphaFoldDB" id="X0XA12"/>
<comment type="caution">
    <text evidence="4">The sequence shown here is derived from an EMBL/GenBank/DDBJ whole genome shotgun (WGS) entry which is preliminary data.</text>
</comment>
<feature type="non-terminal residue" evidence="4">
    <location>
        <position position="164"/>
    </location>
</feature>
<evidence type="ECO:0000313" key="4">
    <source>
        <dbReference type="EMBL" id="GAG39920.1"/>
    </source>
</evidence>
<name>X0XA12_9ZZZZ</name>
<reference evidence="4" key="1">
    <citation type="journal article" date="2014" name="Front. Microbiol.">
        <title>High frequency of phylogenetically diverse reductive dehalogenase-homologous genes in deep subseafloor sedimentary metagenomes.</title>
        <authorList>
            <person name="Kawai M."/>
            <person name="Futagami T."/>
            <person name="Toyoda A."/>
            <person name="Takaki Y."/>
            <person name="Nishi S."/>
            <person name="Hori S."/>
            <person name="Arai W."/>
            <person name="Tsubouchi T."/>
            <person name="Morono Y."/>
            <person name="Uchiyama I."/>
            <person name="Ito T."/>
            <person name="Fujiyama A."/>
            <person name="Inagaki F."/>
            <person name="Takami H."/>
        </authorList>
    </citation>
    <scope>NUCLEOTIDE SEQUENCE</scope>
    <source>
        <strain evidence="4">Expedition CK06-06</strain>
    </source>
</reference>
<protein>
    <recommendedName>
        <fullName evidence="5">Trimethylamine methyltransferase</fullName>
    </recommendedName>
</protein>
<keyword evidence="2" id="KW-0489">Methyltransferase</keyword>
<dbReference type="InterPro" id="IPR038601">
    <property type="entry name" value="MttB-like_sf"/>
</dbReference>
<keyword evidence="3" id="KW-0808">Transferase</keyword>
<accession>X0XA12</accession>
<evidence type="ECO:0000256" key="1">
    <source>
        <dbReference type="ARBA" id="ARBA00007137"/>
    </source>
</evidence>